<gene>
    <name evidence="1" type="ORF">P154DRAFT_213549</name>
</gene>
<evidence type="ECO:0008006" key="3">
    <source>
        <dbReference type="Google" id="ProtNLM"/>
    </source>
</evidence>
<reference evidence="1" key="1">
    <citation type="journal article" date="2020" name="Stud. Mycol.">
        <title>101 Dothideomycetes genomes: a test case for predicting lifestyles and emergence of pathogens.</title>
        <authorList>
            <person name="Haridas S."/>
            <person name="Albert R."/>
            <person name="Binder M."/>
            <person name="Bloem J."/>
            <person name="Labutti K."/>
            <person name="Salamov A."/>
            <person name="Andreopoulos B."/>
            <person name="Baker S."/>
            <person name="Barry K."/>
            <person name="Bills G."/>
            <person name="Bluhm B."/>
            <person name="Cannon C."/>
            <person name="Castanera R."/>
            <person name="Culley D."/>
            <person name="Daum C."/>
            <person name="Ezra D."/>
            <person name="Gonzalez J."/>
            <person name="Henrissat B."/>
            <person name="Kuo A."/>
            <person name="Liang C."/>
            <person name="Lipzen A."/>
            <person name="Lutzoni F."/>
            <person name="Magnuson J."/>
            <person name="Mondo S."/>
            <person name="Nolan M."/>
            <person name="Ohm R."/>
            <person name="Pangilinan J."/>
            <person name="Park H.-J."/>
            <person name="Ramirez L."/>
            <person name="Alfaro M."/>
            <person name="Sun H."/>
            <person name="Tritt A."/>
            <person name="Yoshinaga Y."/>
            <person name="Zwiers L.-H."/>
            <person name="Turgeon B."/>
            <person name="Goodwin S."/>
            <person name="Spatafora J."/>
            <person name="Crous P."/>
            <person name="Grigoriev I."/>
        </authorList>
    </citation>
    <scope>NUCLEOTIDE SEQUENCE</scope>
    <source>
        <strain evidence="1">CBS 123094</strain>
    </source>
</reference>
<dbReference type="SUPFAM" id="SSF46785">
    <property type="entry name" value="Winged helix' DNA-binding domain"/>
    <property type="match status" value="1"/>
</dbReference>
<evidence type="ECO:0000313" key="2">
    <source>
        <dbReference type="Proteomes" id="UP000799779"/>
    </source>
</evidence>
<protein>
    <recommendedName>
        <fullName evidence="3">DUF3253 domain-containing protein</fullName>
    </recommendedName>
</protein>
<dbReference type="EMBL" id="ML977593">
    <property type="protein sequence ID" value="KAF1999774.1"/>
    <property type="molecule type" value="Genomic_DNA"/>
</dbReference>
<dbReference type="InterPro" id="IPR021660">
    <property type="entry name" value="DUF3253"/>
</dbReference>
<name>A0A6A5WFR9_9PLEO</name>
<dbReference type="Pfam" id="PF11625">
    <property type="entry name" value="DUF3253"/>
    <property type="match status" value="1"/>
</dbReference>
<accession>A0A6A5WFR9</accession>
<evidence type="ECO:0000313" key="1">
    <source>
        <dbReference type="EMBL" id="KAF1999774.1"/>
    </source>
</evidence>
<keyword evidence="2" id="KW-1185">Reference proteome</keyword>
<proteinExistence type="predicted"/>
<organism evidence="1 2">
    <name type="scientific">Amniculicola lignicola CBS 123094</name>
    <dbReference type="NCBI Taxonomy" id="1392246"/>
    <lineage>
        <taxon>Eukaryota</taxon>
        <taxon>Fungi</taxon>
        <taxon>Dikarya</taxon>
        <taxon>Ascomycota</taxon>
        <taxon>Pezizomycotina</taxon>
        <taxon>Dothideomycetes</taxon>
        <taxon>Pleosporomycetidae</taxon>
        <taxon>Pleosporales</taxon>
        <taxon>Amniculicolaceae</taxon>
        <taxon>Amniculicola</taxon>
    </lineage>
</organism>
<dbReference type="InterPro" id="IPR036390">
    <property type="entry name" value="WH_DNA-bd_sf"/>
</dbReference>
<dbReference type="Gene3D" id="1.10.10.10">
    <property type="entry name" value="Winged helix-like DNA-binding domain superfamily/Winged helix DNA-binding domain"/>
    <property type="match status" value="1"/>
</dbReference>
<dbReference type="Proteomes" id="UP000799779">
    <property type="component" value="Unassembled WGS sequence"/>
</dbReference>
<dbReference type="OrthoDB" id="2563170at2759"/>
<sequence length="109" mass="12421">MRLNSTQKSIIMSHTSTLLQARQFPKTICPSEIARSFSASELRLLNAATWRDTMDDIQDVLWDMWKRGQVEVLQKGAVLGPPSELRWEDIRGPIRVRKSHDGNSEVDDG</sequence>
<dbReference type="AlphaFoldDB" id="A0A6A5WFR9"/>
<dbReference type="InterPro" id="IPR036388">
    <property type="entry name" value="WH-like_DNA-bd_sf"/>
</dbReference>